<feature type="transmembrane region" description="Helical" evidence="8">
    <location>
        <begin position="134"/>
        <end position="150"/>
    </location>
</feature>
<evidence type="ECO:0000313" key="11">
    <source>
        <dbReference type="Proteomes" id="UP000032566"/>
    </source>
</evidence>
<dbReference type="STRING" id="80878.RP29_03455"/>
<feature type="domain" description="Glycosyltransferase RgtA/B/C/D-like" evidence="9">
    <location>
        <begin position="62"/>
        <end position="222"/>
    </location>
</feature>
<accession>A0A0D7KDA1</accession>
<dbReference type="OrthoDB" id="9153955at2"/>
<dbReference type="AlphaFoldDB" id="A0A0D7KDA1"/>
<dbReference type="Pfam" id="PF13231">
    <property type="entry name" value="PMT_2"/>
    <property type="match status" value="1"/>
</dbReference>
<evidence type="ECO:0000259" key="9">
    <source>
        <dbReference type="Pfam" id="PF13231"/>
    </source>
</evidence>
<evidence type="ECO:0000256" key="6">
    <source>
        <dbReference type="ARBA" id="ARBA00022989"/>
    </source>
</evidence>
<dbReference type="Proteomes" id="UP000032566">
    <property type="component" value="Unassembled WGS sequence"/>
</dbReference>
<keyword evidence="3" id="KW-0328">Glycosyltransferase</keyword>
<feature type="transmembrane region" description="Helical" evidence="8">
    <location>
        <begin position="81"/>
        <end position="102"/>
    </location>
</feature>
<feature type="transmembrane region" description="Helical" evidence="8">
    <location>
        <begin position="249"/>
        <end position="273"/>
    </location>
</feature>
<dbReference type="PATRIC" id="fig|80878.5.peg.4020"/>
<comment type="caution">
    <text evidence="10">The sequence shown here is derived from an EMBL/GenBank/DDBJ whole genome shotgun (WGS) entry which is preliminary data.</text>
</comment>
<keyword evidence="4 10" id="KW-0808">Transferase</keyword>
<gene>
    <name evidence="10" type="ORF">RP29_03455</name>
</gene>
<feature type="transmembrane region" description="Helical" evidence="8">
    <location>
        <begin position="162"/>
        <end position="193"/>
    </location>
</feature>
<keyword evidence="11" id="KW-1185">Reference proteome</keyword>
<name>A0A0D7KDA1_9BURK</name>
<evidence type="ECO:0000256" key="5">
    <source>
        <dbReference type="ARBA" id="ARBA00022692"/>
    </source>
</evidence>
<dbReference type="RefSeq" id="WP_044395887.1">
    <property type="nucleotide sequence ID" value="NZ_JXYQ01000008.1"/>
</dbReference>
<dbReference type="EMBL" id="JXYQ01000008">
    <property type="protein sequence ID" value="KJA12019.1"/>
    <property type="molecule type" value="Genomic_DNA"/>
</dbReference>
<evidence type="ECO:0000256" key="4">
    <source>
        <dbReference type="ARBA" id="ARBA00022679"/>
    </source>
</evidence>
<keyword evidence="5 8" id="KW-0812">Transmembrane</keyword>
<evidence type="ECO:0000256" key="1">
    <source>
        <dbReference type="ARBA" id="ARBA00004651"/>
    </source>
</evidence>
<proteinExistence type="predicted"/>
<reference evidence="10 11" key="1">
    <citation type="submission" date="2014-12" db="EMBL/GenBank/DDBJ databases">
        <title>Isolation of bacteria from lake water.</title>
        <authorList>
            <person name="Sheng K.-Y."/>
            <person name="Chin P.-S."/>
            <person name="Chan K.-G."/>
            <person name="Tan G.S."/>
        </authorList>
    </citation>
    <scope>NUCLEOTIDE SEQUENCE [LARGE SCALE GENOMIC DNA]</scope>
    <source>
        <strain evidence="10 11">KY4</strain>
    </source>
</reference>
<dbReference type="GO" id="GO:0009103">
    <property type="term" value="P:lipopolysaccharide biosynthetic process"/>
    <property type="evidence" value="ECO:0007669"/>
    <property type="project" value="UniProtKB-ARBA"/>
</dbReference>
<comment type="subcellular location">
    <subcellularLocation>
        <location evidence="1">Cell membrane</location>
        <topology evidence="1">Multi-pass membrane protein</topology>
    </subcellularLocation>
</comment>
<keyword evidence="2" id="KW-1003">Cell membrane</keyword>
<evidence type="ECO:0000256" key="2">
    <source>
        <dbReference type="ARBA" id="ARBA00022475"/>
    </source>
</evidence>
<dbReference type="PANTHER" id="PTHR33908:SF11">
    <property type="entry name" value="MEMBRANE PROTEIN"/>
    <property type="match status" value="1"/>
</dbReference>
<evidence type="ECO:0000256" key="8">
    <source>
        <dbReference type="SAM" id="Phobius"/>
    </source>
</evidence>
<feature type="transmembrane region" description="Helical" evidence="8">
    <location>
        <begin position="320"/>
        <end position="336"/>
    </location>
</feature>
<keyword evidence="7 8" id="KW-0472">Membrane</keyword>
<feature type="transmembrane region" description="Helical" evidence="8">
    <location>
        <begin position="111"/>
        <end position="128"/>
    </location>
</feature>
<dbReference type="PANTHER" id="PTHR33908">
    <property type="entry name" value="MANNOSYLTRANSFERASE YKCB-RELATED"/>
    <property type="match status" value="1"/>
</dbReference>
<dbReference type="InterPro" id="IPR050297">
    <property type="entry name" value="LipidA_mod_glycosyltrf_83"/>
</dbReference>
<protein>
    <submittedName>
        <fullName evidence="10">Glycosyl transferase</fullName>
    </submittedName>
</protein>
<feature type="transmembrane region" description="Helical" evidence="8">
    <location>
        <begin position="205"/>
        <end position="228"/>
    </location>
</feature>
<organism evidence="10 11">
    <name type="scientific">Acidovorax temperans</name>
    <dbReference type="NCBI Taxonomy" id="80878"/>
    <lineage>
        <taxon>Bacteria</taxon>
        <taxon>Pseudomonadati</taxon>
        <taxon>Pseudomonadota</taxon>
        <taxon>Betaproteobacteria</taxon>
        <taxon>Burkholderiales</taxon>
        <taxon>Comamonadaceae</taxon>
        <taxon>Acidovorax</taxon>
    </lineage>
</organism>
<keyword evidence="6 8" id="KW-1133">Transmembrane helix</keyword>
<sequence length="505" mass="54670">MNSSPLPSAPASRLPSVHPLYWLLAMALAHVAVRVAVSPALKWDEAEQMLWSQQLALGYGSQPPLYTWLQWLANQVFGPSVLALSALKHALLALSFALMYLAGRELLDERGAFWASASMLLLPPLGWASVRDQTHTILVTAMTCGAWWLLMRIARQPRPRDFALLGLVCGCGLLAKYSFALVAAAMLVAALSVPETRRALLSPGWWWAPVVGLAVVLPHAVWLASHLAEATAETIGKMNIQPQGSMVSGLGQMLGQGVAGTVALWALIALWAFRSAWWRPPLAPASAPMHRVFMRYLLLVMLALLGMVVFAGVSSFKGRWVVPLLCVLPLAAFAVRPELQRHARGGRYSAAIAVVAVAILIAAGARPWISGLRGDVDELNHPALQLADALRQAGYDGTSPIIAADHMMAGMLRLRFPDAPVDACTSAEEDVATCVAGHAARSQRAGAGMLLISRTDRVEPGWWTKAQAGIAPQPVQSIRLPFRMVREGTPPAHYEYIWQPPQRQP</sequence>
<dbReference type="GO" id="GO:0005886">
    <property type="term" value="C:plasma membrane"/>
    <property type="evidence" value="ECO:0007669"/>
    <property type="project" value="UniProtKB-SubCell"/>
</dbReference>
<dbReference type="GO" id="GO:0016763">
    <property type="term" value="F:pentosyltransferase activity"/>
    <property type="evidence" value="ECO:0007669"/>
    <property type="project" value="TreeGrafter"/>
</dbReference>
<dbReference type="InterPro" id="IPR038731">
    <property type="entry name" value="RgtA/B/C-like"/>
</dbReference>
<evidence type="ECO:0000256" key="3">
    <source>
        <dbReference type="ARBA" id="ARBA00022676"/>
    </source>
</evidence>
<evidence type="ECO:0000313" key="10">
    <source>
        <dbReference type="EMBL" id="KJA12019.1"/>
    </source>
</evidence>
<evidence type="ECO:0000256" key="7">
    <source>
        <dbReference type="ARBA" id="ARBA00023136"/>
    </source>
</evidence>
<feature type="transmembrane region" description="Helical" evidence="8">
    <location>
        <begin position="293"/>
        <end position="313"/>
    </location>
</feature>
<feature type="transmembrane region" description="Helical" evidence="8">
    <location>
        <begin position="348"/>
        <end position="365"/>
    </location>
</feature>